<dbReference type="AlphaFoldDB" id="B4MSZ4"/>
<evidence type="ECO:0000313" key="7">
    <source>
        <dbReference type="EMBL" id="EDW75233.1"/>
    </source>
</evidence>
<keyword evidence="1" id="KW-0479">Metal-binding</keyword>
<organism evidence="7 8">
    <name type="scientific">Drosophila willistoni</name>
    <name type="common">Fruit fly</name>
    <dbReference type="NCBI Taxonomy" id="7260"/>
    <lineage>
        <taxon>Eukaryota</taxon>
        <taxon>Metazoa</taxon>
        <taxon>Ecdysozoa</taxon>
        <taxon>Arthropoda</taxon>
        <taxon>Hexapoda</taxon>
        <taxon>Insecta</taxon>
        <taxon>Pterygota</taxon>
        <taxon>Neoptera</taxon>
        <taxon>Endopterygota</taxon>
        <taxon>Diptera</taxon>
        <taxon>Brachycera</taxon>
        <taxon>Muscomorpha</taxon>
        <taxon>Ephydroidea</taxon>
        <taxon>Drosophilidae</taxon>
        <taxon>Drosophila</taxon>
        <taxon>Sophophora</taxon>
    </lineage>
</organism>
<dbReference type="SUPFAM" id="SSF57903">
    <property type="entry name" value="FYVE/PHD zinc finger"/>
    <property type="match status" value="2"/>
</dbReference>
<keyword evidence="2 4" id="KW-0863">Zinc-finger</keyword>
<dbReference type="EMBL" id="CH963851">
    <property type="protein sequence ID" value="EDW75233.1"/>
    <property type="molecule type" value="Genomic_DNA"/>
</dbReference>
<evidence type="ECO:0000259" key="6">
    <source>
        <dbReference type="PROSITE" id="PS50016"/>
    </source>
</evidence>
<dbReference type="InterPro" id="IPR011011">
    <property type="entry name" value="Znf_FYVE_PHD"/>
</dbReference>
<dbReference type="GO" id="GO:0035102">
    <property type="term" value="C:PRC1 complex"/>
    <property type="evidence" value="ECO:0007669"/>
    <property type="project" value="TreeGrafter"/>
</dbReference>
<dbReference type="InterPro" id="IPR001965">
    <property type="entry name" value="Znf_PHD"/>
</dbReference>
<dbReference type="GO" id="GO:0003682">
    <property type="term" value="F:chromatin binding"/>
    <property type="evidence" value="ECO:0007669"/>
    <property type="project" value="EnsemblMetazoa"/>
</dbReference>
<dbReference type="GO" id="GO:0006357">
    <property type="term" value="P:regulation of transcription by RNA polymerase II"/>
    <property type="evidence" value="ECO:0007669"/>
    <property type="project" value="EnsemblMetazoa"/>
</dbReference>
<dbReference type="PANTHER" id="PTHR12247:SF138">
    <property type="entry name" value="POLYHOMEOTIC DISTAL, ISOFORM A-RELATED"/>
    <property type="match status" value="1"/>
</dbReference>
<dbReference type="PhylomeDB" id="B4MSZ4"/>
<dbReference type="GO" id="GO:0008270">
    <property type="term" value="F:zinc ion binding"/>
    <property type="evidence" value="ECO:0007669"/>
    <property type="project" value="UniProtKB-KW"/>
</dbReference>
<dbReference type="InParanoid" id="B4MSZ4"/>
<protein>
    <recommendedName>
        <fullName evidence="6">PHD-type domain-containing protein</fullName>
    </recommendedName>
</protein>
<evidence type="ECO:0000256" key="5">
    <source>
        <dbReference type="SAM" id="MobiDB-lite"/>
    </source>
</evidence>
<keyword evidence="8" id="KW-1185">Reference proteome</keyword>
<dbReference type="PANTHER" id="PTHR12247">
    <property type="entry name" value="POLYCOMB GROUP PROTEIN"/>
    <property type="match status" value="1"/>
</dbReference>
<dbReference type="InterPro" id="IPR019787">
    <property type="entry name" value="Znf_PHD-finger"/>
</dbReference>
<dbReference type="GO" id="GO:0042393">
    <property type="term" value="F:histone binding"/>
    <property type="evidence" value="ECO:0007669"/>
    <property type="project" value="TreeGrafter"/>
</dbReference>
<dbReference type="SUPFAM" id="SSF47769">
    <property type="entry name" value="SAM/Pointed domain"/>
    <property type="match status" value="1"/>
</dbReference>
<dbReference type="Pfam" id="PF00628">
    <property type="entry name" value="PHD"/>
    <property type="match status" value="1"/>
</dbReference>
<gene>
    <name evidence="7" type="primary">Dwil\GK19801</name>
    <name evidence="7" type="ORF">Dwil_GK19801</name>
</gene>
<dbReference type="FunCoup" id="B4MSZ4">
    <property type="interactions" value="175"/>
</dbReference>
<dbReference type="SMART" id="SM00249">
    <property type="entry name" value="PHD"/>
    <property type="match status" value="2"/>
</dbReference>
<keyword evidence="3" id="KW-0862">Zinc</keyword>
<dbReference type="InterPro" id="IPR013083">
    <property type="entry name" value="Znf_RING/FYVE/PHD"/>
</dbReference>
<dbReference type="HOGENOM" id="CLU_534506_0_0_1"/>
<evidence type="ECO:0000256" key="1">
    <source>
        <dbReference type="ARBA" id="ARBA00022723"/>
    </source>
</evidence>
<evidence type="ECO:0000256" key="3">
    <source>
        <dbReference type="ARBA" id="ARBA00022833"/>
    </source>
</evidence>
<accession>B4MSZ4</accession>
<dbReference type="PROSITE" id="PS50016">
    <property type="entry name" value="ZF_PHD_2"/>
    <property type="match status" value="2"/>
</dbReference>
<dbReference type="STRING" id="7260.B4MSZ4"/>
<dbReference type="eggNOG" id="ENOG502S723">
    <property type="taxonomic scope" value="Eukaryota"/>
</dbReference>
<evidence type="ECO:0000256" key="2">
    <source>
        <dbReference type="ARBA" id="ARBA00022771"/>
    </source>
</evidence>
<feature type="region of interest" description="Disordered" evidence="5">
    <location>
        <begin position="99"/>
        <end position="135"/>
    </location>
</feature>
<dbReference type="Gene3D" id="1.10.150.50">
    <property type="entry name" value="Transcription Factor, Ets-1"/>
    <property type="match status" value="1"/>
</dbReference>
<dbReference type="OrthoDB" id="10004495at2759"/>
<feature type="region of interest" description="Disordered" evidence="5">
    <location>
        <begin position="275"/>
        <end position="304"/>
    </location>
</feature>
<dbReference type="OMA" id="CRYCQVC"/>
<proteinExistence type="predicted"/>
<reference evidence="7 8" key="1">
    <citation type="journal article" date="2007" name="Nature">
        <title>Evolution of genes and genomes on the Drosophila phylogeny.</title>
        <authorList>
            <consortium name="Drosophila 12 Genomes Consortium"/>
            <person name="Clark A.G."/>
            <person name="Eisen M.B."/>
            <person name="Smith D.R."/>
            <person name="Bergman C.M."/>
            <person name="Oliver B."/>
            <person name="Markow T.A."/>
            <person name="Kaufman T.C."/>
            <person name="Kellis M."/>
            <person name="Gelbart W."/>
            <person name="Iyer V.N."/>
            <person name="Pollard D.A."/>
            <person name="Sackton T.B."/>
            <person name="Larracuente A.M."/>
            <person name="Singh N.D."/>
            <person name="Abad J.P."/>
            <person name="Abt D.N."/>
            <person name="Adryan B."/>
            <person name="Aguade M."/>
            <person name="Akashi H."/>
            <person name="Anderson W.W."/>
            <person name="Aquadro C.F."/>
            <person name="Ardell D.H."/>
            <person name="Arguello R."/>
            <person name="Artieri C.G."/>
            <person name="Barbash D.A."/>
            <person name="Barker D."/>
            <person name="Barsanti P."/>
            <person name="Batterham P."/>
            <person name="Batzoglou S."/>
            <person name="Begun D."/>
            <person name="Bhutkar A."/>
            <person name="Blanco E."/>
            <person name="Bosak S.A."/>
            <person name="Bradley R.K."/>
            <person name="Brand A.D."/>
            <person name="Brent M.R."/>
            <person name="Brooks A.N."/>
            <person name="Brown R.H."/>
            <person name="Butlin R.K."/>
            <person name="Caggese C."/>
            <person name="Calvi B.R."/>
            <person name="Bernardo de Carvalho A."/>
            <person name="Caspi A."/>
            <person name="Castrezana S."/>
            <person name="Celniker S.E."/>
            <person name="Chang J.L."/>
            <person name="Chapple C."/>
            <person name="Chatterji S."/>
            <person name="Chinwalla A."/>
            <person name="Civetta A."/>
            <person name="Clifton S.W."/>
            <person name="Comeron J.M."/>
            <person name="Costello J.C."/>
            <person name="Coyne J.A."/>
            <person name="Daub J."/>
            <person name="David R.G."/>
            <person name="Delcher A.L."/>
            <person name="Delehaunty K."/>
            <person name="Do C.B."/>
            <person name="Ebling H."/>
            <person name="Edwards K."/>
            <person name="Eickbush T."/>
            <person name="Evans J.D."/>
            <person name="Filipski A."/>
            <person name="Findeiss S."/>
            <person name="Freyhult E."/>
            <person name="Fulton L."/>
            <person name="Fulton R."/>
            <person name="Garcia A.C."/>
            <person name="Gardiner A."/>
            <person name="Garfield D.A."/>
            <person name="Garvin B.E."/>
            <person name="Gibson G."/>
            <person name="Gilbert D."/>
            <person name="Gnerre S."/>
            <person name="Godfrey J."/>
            <person name="Good R."/>
            <person name="Gotea V."/>
            <person name="Gravely B."/>
            <person name="Greenberg A.J."/>
            <person name="Griffiths-Jones S."/>
            <person name="Gross S."/>
            <person name="Guigo R."/>
            <person name="Gustafson E.A."/>
            <person name="Haerty W."/>
            <person name="Hahn M.W."/>
            <person name="Halligan D.L."/>
            <person name="Halpern A.L."/>
            <person name="Halter G.M."/>
            <person name="Han M.V."/>
            <person name="Heger A."/>
            <person name="Hillier L."/>
            <person name="Hinrichs A.S."/>
            <person name="Holmes I."/>
            <person name="Hoskins R.A."/>
            <person name="Hubisz M.J."/>
            <person name="Hultmark D."/>
            <person name="Huntley M.A."/>
            <person name="Jaffe D.B."/>
            <person name="Jagadeeshan S."/>
            <person name="Jeck W.R."/>
            <person name="Johnson J."/>
            <person name="Jones C.D."/>
            <person name="Jordan W.C."/>
            <person name="Karpen G.H."/>
            <person name="Kataoka E."/>
            <person name="Keightley P.D."/>
            <person name="Kheradpour P."/>
            <person name="Kirkness E.F."/>
            <person name="Koerich L.B."/>
            <person name="Kristiansen K."/>
            <person name="Kudrna D."/>
            <person name="Kulathinal R.J."/>
            <person name="Kumar S."/>
            <person name="Kwok R."/>
            <person name="Lander E."/>
            <person name="Langley C.H."/>
            <person name="Lapoint R."/>
            <person name="Lazzaro B.P."/>
            <person name="Lee S.J."/>
            <person name="Levesque L."/>
            <person name="Li R."/>
            <person name="Lin C.F."/>
            <person name="Lin M.F."/>
            <person name="Lindblad-Toh K."/>
            <person name="Llopart A."/>
            <person name="Long M."/>
            <person name="Low L."/>
            <person name="Lozovsky E."/>
            <person name="Lu J."/>
            <person name="Luo M."/>
            <person name="Machado C.A."/>
            <person name="Makalowski W."/>
            <person name="Marzo M."/>
            <person name="Matsuda M."/>
            <person name="Matzkin L."/>
            <person name="McAllister B."/>
            <person name="McBride C.S."/>
            <person name="McKernan B."/>
            <person name="McKernan K."/>
            <person name="Mendez-Lago M."/>
            <person name="Minx P."/>
            <person name="Mollenhauer M.U."/>
            <person name="Montooth K."/>
            <person name="Mount S.M."/>
            <person name="Mu X."/>
            <person name="Myers E."/>
            <person name="Negre B."/>
            <person name="Newfeld S."/>
            <person name="Nielsen R."/>
            <person name="Noor M.A."/>
            <person name="O'Grady P."/>
            <person name="Pachter L."/>
            <person name="Papaceit M."/>
            <person name="Parisi M.J."/>
            <person name="Parisi M."/>
            <person name="Parts L."/>
            <person name="Pedersen J.S."/>
            <person name="Pesole G."/>
            <person name="Phillippy A.M."/>
            <person name="Ponting C.P."/>
            <person name="Pop M."/>
            <person name="Porcelli D."/>
            <person name="Powell J.R."/>
            <person name="Prohaska S."/>
            <person name="Pruitt K."/>
            <person name="Puig M."/>
            <person name="Quesneville H."/>
            <person name="Ram K.R."/>
            <person name="Rand D."/>
            <person name="Rasmussen M.D."/>
            <person name="Reed L.K."/>
            <person name="Reenan R."/>
            <person name="Reily A."/>
            <person name="Remington K.A."/>
            <person name="Rieger T.T."/>
            <person name="Ritchie M.G."/>
            <person name="Robin C."/>
            <person name="Rogers Y.H."/>
            <person name="Rohde C."/>
            <person name="Rozas J."/>
            <person name="Rubenfield M.J."/>
            <person name="Ruiz A."/>
            <person name="Russo S."/>
            <person name="Salzberg S.L."/>
            <person name="Sanchez-Gracia A."/>
            <person name="Saranga D.J."/>
            <person name="Sato H."/>
            <person name="Schaeffer S.W."/>
            <person name="Schatz M.C."/>
            <person name="Schlenke T."/>
            <person name="Schwartz R."/>
            <person name="Segarra C."/>
            <person name="Singh R.S."/>
            <person name="Sirot L."/>
            <person name="Sirota M."/>
            <person name="Sisneros N.B."/>
            <person name="Smith C.D."/>
            <person name="Smith T.F."/>
            <person name="Spieth J."/>
            <person name="Stage D.E."/>
            <person name="Stark A."/>
            <person name="Stephan W."/>
            <person name="Strausberg R.L."/>
            <person name="Strempel S."/>
            <person name="Sturgill D."/>
            <person name="Sutton G."/>
            <person name="Sutton G.G."/>
            <person name="Tao W."/>
            <person name="Teichmann S."/>
            <person name="Tobari Y.N."/>
            <person name="Tomimura Y."/>
            <person name="Tsolas J.M."/>
            <person name="Valente V.L."/>
            <person name="Venter E."/>
            <person name="Venter J.C."/>
            <person name="Vicario S."/>
            <person name="Vieira F.G."/>
            <person name="Vilella A.J."/>
            <person name="Villasante A."/>
            <person name="Walenz B."/>
            <person name="Wang J."/>
            <person name="Wasserman M."/>
            <person name="Watts T."/>
            <person name="Wilson D."/>
            <person name="Wilson R.K."/>
            <person name="Wing R.A."/>
            <person name="Wolfner M.F."/>
            <person name="Wong A."/>
            <person name="Wong G.K."/>
            <person name="Wu C.I."/>
            <person name="Wu G."/>
            <person name="Yamamoto D."/>
            <person name="Yang H.P."/>
            <person name="Yang S.P."/>
            <person name="Yorke J.A."/>
            <person name="Yoshida K."/>
            <person name="Zdobnov E."/>
            <person name="Zhang P."/>
            <person name="Zhang Y."/>
            <person name="Zimin A.V."/>
            <person name="Baldwin J."/>
            <person name="Abdouelleil A."/>
            <person name="Abdulkadir J."/>
            <person name="Abebe A."/>
            <person name="Abera B."/>
            <person name="Abreu J."/>
            <person name="Acer S.C."/>
            <person name="Aftuck L."/>
            <person name="Alexander A."/>
            <person name="An P."/>
            <person name="Anderson E."/>
            <person name="Anderson S."/>
            <person name="Arachi H."/>
            <person name="Azer M."/>
            <person name="Bachantsang P."/>
            <person name="Barry A."/>
            <person name="Bayul T."/>
            <person name="Berlin A."/>
            <person name="Bessette D."/>
            <person name="Bloom T."/>
            <person name="Blye J."/>
            <person name="Boguslavskiy L."/>
            <person name="Bonnet C."/>
            <person name="Boukhgalter B."/>
            <person name="Bourzgui I."/>
            <person name="Brown A."/>
            <person name="Cahill P."/>
            <person name="Channer S."/>
            <person name="Cheshatsang Y."/>
            <person name="Chuda L."/>
            <person name="Citroen M."/>
            <person name="Collymore A."/>
            <person name="Cooke P."/>
            <person name="Costello M."/>
            <person name="D'Aco K."/>
            <person name="Daza R."/>
            <person name="De Haan G."/>
            <person name="DeGray S."/>
            <person name="DeMaso C."/>
            <person name="Dhargay N."/>
            <person name="Dooley K."/>
            <person name="Dooley E."/>
            <person name="Doricent M."/>
            <person name="Dorje P."/>
            <person name="Dorjee K."/>
            <person name="Dupes A."/>
            <person name="Elong R."/>
            <person name="Falk J."/>
            <person name="Farina A."/>
            <person name="Faro S."/>
            <person name="Ferguson D."/>
            <person name="Fisher S."/>
            <person name="Foley C.D."/>
            <person name="Franke A."/>
            <person name="Friedrich D."/>
            <person name="Gadbois L."/>
            <person name="Gearin G."/>
            <person name="Gearin C.R."/>
            <person name="Giannoukos G."/>
            <person name="Goode T."/>
            <person name="Graham J."/>
            <person name="Grandbois E."/>
            <person name="Grewal S."/>
            <person name="Gyaltsen K."/>
            <person name="Hafez N."/>
            <person name="Hagos B."/>
            <person name="Hall J."/>
            <person name="Henson C."/>
            <person name="Hollinger A."/>
            <person name="Honan T."/>
            <person name="Huard M.D."/>
            <person name="Hughes L."/>
            <person name="Hurhula B."/>
            <person name="Husby M.E."/>
            <person name="Kamat A."/>
            <person name="Kanga B."/>
            <person name="Kashin S."/>
            <person name="Khazanovich D."/>
            <person name="Kisner P."/>
            <person name="Lance K."/>
            <person name="Lara M."/>
            <person name="Lee W."/>
            <person name="Lennon N."/>
            <person name="Letendre F."/>
            <person name="LeVine R."/>
            <person name="Lipovsky A."/>
            <person name="Liu X."/>
            <person name="Liu J."/>
            <person name="Liu S."/>
            <person name="Lokyitsang T."/>
            <person name="Lokyitsang Y."/>
            <person name="Lubonja R."/>
            <person name="Lui A."/>
            <person name="MacDonald P."/>
            <person name="Magnisalis V."/>
            <person name="Maru K."/>
            <person name="Matthews C."/>
            <person name="McCusker W."/>
            <person name="McDonough S."/>
            <person name="Mehta T."/>
            <person name="Meldrim J."/>
            <person name="Meneus L."/>
            <person name="Mihai O."/>
            <person name="Mihalev A."/>
            <person name="Mihova T."/>
            <person name="Mittelman R."/>
            <person name="Mlenga V."/>
            <person name="Montmayeur A."/>
            <person name="Mulrain L."/>
            <person name="Navidi A."/>
            <person name="Naylor J."/>
            <person name="Negash T."/>
            <person name="Nguyen T."/>
            <person name="Nguyen N."/>
            <person name="Nicol R."/>
            <person name="Norbu C."/>
            <person name="Norbu N."/>
            <person name="Novod N."/>
            <person name="O'Neill B."/>
            <person name="Osman S."/>
            <person name="Markiewicz E."/>
            <person name="Oyono O.L."/>
            <person name="Patti C."/>
            <person name="Phunkhang P."/>
            <person name="Pierre F."/>
            <person name="Priest M."/>
            <person name="Raghuraman S."/>
            <person name="Rege F."/>
            <person name="Reyes R."/>
            <person name="Rise C."/>
            <person name="Rogov P."/>
            <person name="Ross K."/>
            <person name="Ryan E."/>
            <person name="Settipalli S."/>
            <person name="Shea T."/>
            <person name="Sherpa N."/>
            <person name="Shi L."/>
            <person name="Shih D."/>
            <person name="Sparrow T."/>
            <person name="Spaulding J."/>
            <person name="Stalker J."/>
            <person name="Stange-Thomann N."/>
            <person name="Stavropoulos S."/>
            <person name="Stone C."/>
            <person name="Strader C."/>
            <person name="Tesfaye S."/>
            <person name="Thomson T."/>
            <person name="Thoulutsang Y."/>
            <person name="Thoulutsang D."/>
            <person name="Topham K."/>
            <person name="Topping I."/>
            <person name="Tsamla T."/>
            <person name="Vassiliev H."/>
            <person name="Vo A."/>
            <person name="Wangchuk T."/>
            <person name="Wangdi T."/>
            <person name="Weiand M."/>
            <person name="Wilkinson J."/>
            <person name="Wilson A."/>
            <person name="Yadav S."/>
            <person name="Young G."/>
            <person name="Yu Q."/>
            <person name="Zembek L."/>
            <person name="Zhong D."/>
            <person name="Zimmer A."/>
            <person name="Zwirko Z."/>
            <person name="Jaffe D.B."/>
            <person name="Alvarez P."/>
            <person name="Brockman W."/>
            <person name="Butler J."/>
            <person name="Chin C."/>
            <person name="Gnerre S."/>
            <person name="Grabherr M."/>
            <person name="Kleber M."/>
            <person name="Mauceli E."/>
            <person name="MacCallum I."/>
        </authorList>
    </citation>
    <scope>NUCLEOTIDE SEQUENCE [LARGE SCALE GENOMIC DNA]</scope>
    <source>
        <strain evidence="8">Tucson 14030-0811.24</strain>
    </source>
</reference>
<dbReference type="Gene3D" id="3.30.40.10">
    <property type="entry name" value="Zinc/RING finger domain, C3HC4 (zinc finger)"/>
    <property type="match status" value="2"/>
</dbReference>
<feature type="domain" description="PHD-type" evidence="6">
    <location>
        <begin position="139"/>
        <end position="197"/>
    </location>
</feature>
<dbReference type="InterPro" id="IPR050548">
    <property type="entry name" value="PcG_chromatin_remod_factors"/>
</dbReference>
<dbReference type="GO" id="GO:0090575">
    <property type="term" value="C:RNA polymerase II transcription regulator complex"/>
    <property type="evidence" value="ECO:0007669"/>
    <property type="project" value="EnsemblMetazoa"/>
</dbReference>
<evidence type="ECO:0000313" key="8">
    <source>
        <dbReference type="Proteomes" id="UP000007798"/>
    </source>
</evidence>
<evidence type="ECO:0000256" key="4">
    <source>
        <dbReference type="PROSITE-ProRule" id="PRU00146"/>
    </source>
</evidence>
<name>B4MSZ4_DROWI</name>
<feature type="domain" description="PHD-type" evidence="6">
    <location>
        <begin position="194"/>
        <end position="246"/>
    </location>
</feature>
<sequence length="478" mass="52076">MKRPKEDDKDSATMNLNSITMSMSGNGNDVGLVTSAVRTTGRVKKPKQVYDPSDNYISRVARNSLPAPVTSSIAGQGTGTAITGLGALIGSALASTPTTPVAIGRGPGGGNSGSREALSSSGGEVSPALTEDQQQQRNMDTCVKCSKSEPKRGSGHKSNFITCKSCMQKCHFACLPLNFENLTMARKKYKCEKCRYCSYCNSKGKEILIILCSSCVDGYHFECHNPPLNASILDDREWKCHKCDTNAYAMVDQQQPQQLPHRPEVRKAIAGRRKRIQSQLPQERQPSKFVRAKSEERVPSHNSDPIKILSQSSVVVADDEEIISEQQQQQLAEDVKEEQPVDSAAAAADDDAAICTSPQLTPPPSCSSPGKLTLICTQTNNVQEITTSSSSVSPVAHFQYQHISKWSVDQVVEFVAKHYPIEAKVLRYQDIDGASLLLLTRKDVIKSFGLKLGPSLRLYELIAGLQNSADDVTIGWLD</sequence>
<dbReference type="InterPro" id="IPR013761">
    <property type="entry name" value="SAM/pointed_sf"/>
</dbReference>
<dbReference type="Proteomes" id="UP000007798">
    <property type="component" value="Unassembled WGS sequence"/>
</dbReference>
<dbReference type="GO" id="GO:0045892">
    <property type="term" value="P:negative regulation of DNA-templated transcription"/>
    <property type="evidence" value="ECO:0007669"/>
    <property type="project" value="TreeGrafter"/>
</dbReference>
<dbReference type="KEGG" id="dwi:6641496"/>